<dbReference type="Proteomes" id="UP000800235">
    <property type="component" value="Unassembled WGS sequence"/>
</dbReference>
<protein>
    <submittedName>
        <fullName evidence="2">SAM-dependent methyltransferase</fullName>
    </submittedName>
</protein>
<dbReference type="CDD" id="cd02440">
    <property type="entry name" value="AdoMet_MTases"/>
    <property type="match status" value="1"/>
</dbReference>
<comment type="caution">
    <text evidence="2">The sequence shown here is derived from an EMBL/GenBank/DDBJ whole genome shotgun (WGS) entry which is preliminary data.</text>
</comment>
<feature type="domain" description="Methyltransferase" evidence="1">
    <location>
        <begin position="47"/>
        <end position="149"/>
    </location>
</feature>
<proteinExistence type="predicted"/>
<organism evidence="2 3">
    <name type="scientific">Tothia fuscella</name>
    <dbReference type="NCBI Taxonomy" id="1048955"/>
    <lineage>
        <taxon>Eukaryota</taxon>
        <taxon>Fungi</taxon>
        <taxon>Dikarya</taxon>
        <taxon>Ascomycota</taxon>
        <taxon>Pezizomycotina</taxon>
        <taxon>Dothideomycetes</taxon>
        <taxon>Pleosporomycetidae</taxon>
        <taxon>Venturiales</taxon>
        <taxon>Cylindrosympodiaceae</taxon>
        <taxon>Tothia</taxon>
    </lineage>
</organism>
<evidence type="ECO:0000313" key="3">
    <source>
        <dbReference type="Proteomes" id="UP000800235"/>
    </source>
</evidence>
<gene>
    <name evidence="2" type="ORF">EJ08DRAFT_736255</name>
</gene>
<dbReference type="InterPro" id="IPR029063">
    <property type="entry name" value="SAM-dependent_MTases_sf"/>
</dbReference>
<name>A0A9P4TW78_9PEZI</name>
<dbReference type="AlphaFoldDB" id="A0A9P4TW78"/>
<dbReference type="Gene3D" id="3.40.50.150">
    <property type="entry name" value="Vaccinia Virus protein VP39"/>
    <property type="match status" value="1"/>
</dbReference>
<dbReference type="Pfam" id="PF13649">
    <property type="entry name" value="Methyltransf_25"/>
    <property type="match status" value="1"/>
</dbReference>
<keyword evidence="3" id="KW-1185">Reference proteome</keyword>
<dbReference type="InterPro" id="IPR041698">
    <property type="entry name" value="Methyltransf_25"/>
</dbReference>
<dbReference type="GO" id="GO:0032259">
    <property type="term" value="P:methylation"/>
    <property type="evidence" value="ECO:0007669"/>
    <property type="project" value="UniProtKB-KW"/>
</dbReference>
<keyword evidence="2" id="KW-0489">Methyltransferase</keyword>
<accession>A0A9P4TW78</accession>
<dbReference type="OrthoDB" id="8300214at2759"/>
<evidence type="ECO:0000259" key="1">
    <source>
        <dbReference type="Pfam" id="PF13649"/>
    </source>
</evidence>
<reference evidence="2" key="1">
    <citation type="journal article" date="2020" name="Stud. Mycol.">
        <title>101 Dothideomycetes genomes: a test case for predicting lifestyles and emergence of pathogens.</title>
        <authorList>
            <person name="Haridas S."/>
            <person name="Albert R."/>
            <person name="Binder M."/>
            <person name="Bloem J."/>
            <person name="Labutti K."/>
            <person name="Salamov A."/>
            <person name="Andreopoulos B."/>
            <person name="Baker S."/>
            <person name="Barry K."/>
            <person name="Bills G."/>
            <person name="Bluhm B."/>
            <person name="Cannon C."/>
            <person name="Castanera R."/>
            <person name="Culley D."/>
            <person name="Daum C."/>
            <person name="Ezra D."/>
            <person name="Gonzalez J."/>
            <person name="Henrissat B."/>
            <person name="Kuo A."/>
            <person name="Liang C."/>
            <person name="Lipzen A."/>
            <person name="Lutzoni F."/>
            <person name="Magnuson J."/>
            <person name="Mondo S."/>
            <person name="Nolan M."/>
            <person name="Ohm R."/>
            <person name="Pangilinan J."/>
            <person name="Park H.-J."/>
            <person name="Ramirez L."/>
            <person name="Alfaro M."/>
            <person name="Sun H."/>
            <person name="Tritt A."/>
            <person name="Yoshinaga Y."/>
            <person name="Zwiers L.-H."/>
            <person name="Turgeon B."/>
            <person name="Goodwin S."/>
            <person name="Spatafora J."/>
            <person name="Crous P."/>
            <person name="Grigoriev I."/>
        </authorList>
    </citation>
    <scope>NUCLEOTIDE SEQUENCE</scope>
    <source>
        <strain evidence="2">CBS 130266</strain>
    </source>
</reference>
<sequence>MSIPPGLAESLAAKCLCDSLHSDVQLGQTRHRIKLVNAWQISSGSNVLEIGCGQGDCTAVLASVTGESGHVDAIDPAPLSYGSPWTLGQAQSHLSNGDLGGRISWHQTSPIKFLESVTTESKYDVAVLAHCIWYFPTRTVLVDIARALRGKAKRVCVAEYALSASVPEAMPHVLVALAAATLEAHRTKSDSNIQSVISPREISDIFEAEGWKLKAAQTLTPEQDYLDGSWEVGSVKDKSFLKSIDENIDDERVRLVLRSMRDAVIASISCIKVARTQDVWIASFE</sequence>
<dbReference type="EMBL" id="MU007062">
    <property type="protein sequence ID" value="KAF2427190.1"/>
    <property type="molecule type" value="Genomic_DNA"/>
</dbReference>
<dbReference type="SUPFAM" id="SSF53335">
    <property type="entry name" value="S-adenosyl-L-methionine-dependent methyltransferases"/>
    <property type="match status" value="1"/>
</dbReference>
<dbReference type="GO" id="GO:0008168">
    <property type="term" value="F:methyltransferase activity"/>
    <property type="evidence" value="ECO:0007669"/>
    <property type="project" value="UniProtKB-KW"/>
</dbReference>
<keyword evidence="2" id="KW-0808">Transferase</keyword>
<evidence type="ECO:0000313" key="2">
    <source>
        <dbReference type="EMBL" id="KAF2427190.1"/>
    </source>
</evidence>